<dbReference type="InParanoid" id="I7M808"/>
<dbReference type="Proteomes" id="UP000009168">
    <property type="component" value="Unassembled WGS sequence"/>
</dbReference>
<dbReference type="HOGENOM" id="CLU_052924_0_0_1"/>
<dbReference type="RefSeq" id="XP_001016631.1">
    <property type="nucleotide sequence ID" value="XM_001016631.3"/>
</dbReference>
<evidence type="ECO:0000313" key="1">
    <source>
        <dbReference type="EMBL" id="EAR96386.1"/>
    </source>
</evidence>
<accession>I7M808</accession>
<name>I7M808_TETTS</name>
<reference evidence="2" key="1">
    <citation type="journal article" date="2006" name="PLoS Biol.">
        <title>Macronuclear genome sequence of the ciliate Tetrahymena thermophila, a model eukaryote.</title>
        <authorList>
            <person name="Eisen J.A."/>
            <person name="Coyne R.S."/>
            <person name="Wu M."/>
            <person name="Wu D."/>
            <person name="Thiagarajan M."/>
            <person name="Wortman J.R."/>
            <person name="Badger J.H."/>
            <person name="Ren Q."/>
            <person name="Amedeo P."/>
            <person name="Jones K.M."/>
            <person name="Tallon L.J."/>
            <person name="Delcher A.L."/>
            <person name="Salzberg S.L."/>
            <person name="Silva J.C."/>
            <person name="Haas B.J."/>
            <person name="Majoros W.H."/>
            <person name="Farzad M."/>
            <person name="Carlton J.M."/>
            <person name="Smith R.K. Jr."/>
            <person name="Garg J."/>
            <person name="Pearlman R.E."/>
            <person name="Karrer K.M."/>
            <person name="Sun L."/>
            <person name="Manning G."/>
            <person name="Elde N.C."/>
            <person name="Turkewitz A.P."/>
            <person name="Asai D.J."/>
            <person name="Wilkes D.E."/>
            <person name="Wang Y."/>
            <person name="Cai H."/>
            <person name="Collins K."/>
            <person name="Stewart B.A."/>
            <person name="Lee S.R."/>
            <person name="Wilamowska K."/>
            <person name="Weinberg Z."/>
            <person name="Ruzzo W.L."/>
            <person name="Wloga D."/>
            <person name="Gaertig J."/>
            <person name="Frankel J."/>
            <person name="Tsao C.-C."/>
            <person name="Gorovsky M.A."/>
            <person name="Keeling P.J."/>
            <person name="Waller R.F."/>
            <person name="Patron N.J."/>
            <person name="Cherry J.M."/>
            <person name="Stover N.A."/>
            <person name="Krieger C.J."/>
            <person name="del Toro C."/>
            <person name="Ryder H.F."/>
            <person name="Williamson S.C."/>
            <person name="Barbeau R.A."/>
            <person name="Hamilton E.P."/>
            <person name="Orias E."/>
        </authorList>
    </citation>
    <scope>NUCLEOTIDE SEQUENCE [LARGE SCALE GENOMIC DNA]</scope>
    <source>
        <strain evidence="2">SB210</strain>
    </source>
</reference>
<protein>
    <submittedName>
        <fullName evidence="1">Uncharacterized protein</fullName>
    </submittedName>
</protein>
<dbReference type="EMBL" id="GG662693">
    <property type="protein sequence ID" value="EAR96386.1"/>
    <property type="molecule type" value="Genomic_DNA"/>
</dbReference>
<keyword evidence="2" id="KW-1185">Reference proteome</keyword>
<dbReference type="GeneID" id="7834803"/>
<dbReference type="AlphaFoldDB" id="I7M808"/>
<gene>
    <name evidence="1" type="ORF">TTHERM_00189550</name>
</gene>
<evidence type="ECO:0000313" key="2">
    <source>
        <dbReference type="Proteomes" id="UP000009168"/>
    </source>
</evidence>
<proteinExistence type="predicted"/>
<organism evidence="1 2">
    <name type="scientific">Tetrahymena thermophila (strain SB210)</name>
    <dbReference type="NCBI Taxonomy" id="312017"/>
    <lineage>
        <taxon>Eukaryota</taxon>
        <taxon>Sar</taxon>
        <taxon>Alveolata</taxon>
        <taxon>Ciliophora</taxon>
        <taxon>Intramacronucleata</taxon>
        <taxon>Oligohymenophorea</taxon>
        <taxon>Hymenostomatida</taxon>
        <taxon>Tetrahymenina</taxon>
        <taxon>Tetrahymenidae</taxon>
        <taxon>Tetrahymena</taxon>
    </lineage>
</organism>
<sequence>MSSLSLEKNAISQEDSLEIMSPQIYSTGCIDNYNVSTIIKPRKVIAKMKANNRKGYKRKQIEIVPIITLQLQNQNKYLLYGFIEIESYYKDYPSPYEIDLVDLTNAHTGVSSIERSTNGMDMVVNFYTKASSGLRDFQFLIDHYQTIPDQQYQELAKYLKEYKVVANKCMQHISDLSIKLKQRLISYEEIQETQEQFRIAFEEFVKSQVGEEDFYLTSLSSLNLDFFEVEVKQTKMSLALLSLIGVEPRNFEMSILRNQAPFLEQFGFKRLKNVIQQLFITVSDAYEYVIDDQYYTADNIPFYGQSQIVLFDWKERPSWLSKEECSGVLVKLNVSLQQIKAILEIRSQMSSQKQLEYGMLDDDYHFEYTVESEIFIERYYPEAFSDQVNKKSLQIKQEMMQNSDFTNFMNQAKSENENSNISEENVN</sequence>
<dbReference type="KEGG" id="tet:TTHERM_00189550"/>